<keyword evidence="12 15" id="KW-0503">Monooxygenase</keyword>
<keyword evidence="11 14" id="KW-0408">Iron</keyword>
<keyword evidence="9" id="KW-0492">Microsome</keyword>
<dbReference type="PROSITE" id="PS00086">
    <property type="entry name" value="CYTOCHROME_P450"/>
    <property type="match status" value="1"/>
</dbReference>
<comment type="function">
    <text evidence="2">May be involved in the metabolism of insect hormones and in the breakdown of synthetic insecticides.</text>
</comment>
<keyword evidence="13" id="KW-0472">Membrane</keyword>
<dbReference type="SUPFAM" id="SSF48264">
    <property type="entry name" value="Cytochrome P450"/>
    <property type="match status" value="1"/>
</dbReference>
<dbReference type="GO" id="GO:0004497">
    <property type="term" value="F:monooxygenase activity"/>
    <property type="evidence" value="ECO:0007669"/>
    <property type="project" value="UniProtKB-KW"/>
</dbReference>
<evidence type="ECO:0000256" key="1">
    <source>
        <dbReference type="ARBA" id="ARBA00001971"/>
    </source>
</evidence>
<comment type="subcellular location">
    <subcellularLocation>
        <location evidence="4">Endoplasmic reticulum membrane</location>
        <topology evidence="4">Peripheral membrane protein</topology>
    </subcellularLocation>
    <subcellularLocation>
        <location evidence="3">Microsome membrane</location>
        <topology evidence="3">Peripheral membrane protein</topology>
    </subcellularLocation>
</comment>
<dbReference type="GO" id="GO:0005506">
    <property type="term" value="F:iron ion binding"/>
    <property type="evidence" value="ECO:0007669"/>
    <property type="project" value="InterPro"/>
</dbReference>
<protein>
    <recommendedName>
        <fullName evidence="18">Cytochrome P450 4C1</fullName>
    </recommendedName>
</protein>
<dbReference type="EMBL" id="VTPC01085019">
    <property type="protein sequence ID" value="KAF2887130.1"/>
    <property type="molecule type" value="Genomic_DNA"/>
</dbReference>
<dbReference type="InterPro" id="IPR036396">
    <property type="entry name" value="Cyt_P450_sf"/>
</dbReference>
<reference evidence="16" key="1">
    <citation type="submission" date="2019-08" db="EMBL/GenBank/DDBJ databases">
        <title>The genome of the North American firefly Photinus pyralis.</title>
        <authorList>
            <consortium name="Photinus pyralis genome working group"/>
            <person name="Fallon T.R."/>
            <person name="Sander Lower S.E."/>
            <person name="Weng J.-K."/>
        </authorList>
    </citation>
    <scope>NUCLEOTIDE SEQUENCE</scope>
    <source>
        <strain evidence="16">TRF0915ILg1</strain>
        <tissue evidence="16">Whole body</tissue>
    </source>
</reference>
<evidence type="ECO:0000313" key="16">
    <source>
        <dbReference type="EMBL" id="KAF2887130.1"/>
    </source>
</evidence>
<dbReference type="GO" id="GO:0005789">
    <property type="term" value="C:endoplasmic reticulum membrane"/>
    <property type="evidence" value="ECO:0007669"/>
    <property type="project" value="UniProtKB-SubCell"/>
</dbReference>
<dbReference type="PRINTS" id="PR00463">
    <property type="entry name" value="EP450I"/>
</dbReference>
<keyword evidence="8" id="KW-0256">Endoplasmic reticulum</keyword>
<comment type="cofactor">
    <cofactor evidence="1 14">
        <name>heme</name>
        <dbReference type="ChEBI" id="CHEBI:30413"/>
    </cofactor>
</comment>
<evidence type="ECO:0000256" key="7">
    <source>
        <dbReference type="ARBA" id="ARBA00022723"/>
    </source>
</evidence>
<organism evidence="16 17">
    <name type="scientific">Ignelater luminosus</name>
    <name type="common">Cucubano</name>
    <name type="synonym">Pyrophorus luminosus</name>
    <dbReference type="NCBI Taxonomy" id="2038154"/>
    <lineage>
        <taxon>Eukaryota</taxon>
        <taxon>Metazoa</taxon>
        <taxon>Ecdysozoa</taxon>
        <taxon>Arthropoda</taxon>
        <taxon>Hexapoda</taxon>
        <taxon>Insecta</taxon>
        <taxon>Pterygota</taxon>
        <taxon>Neoptera</taxon>
        <taxon>Endopterygota</taxon>
        <taxon>Coleoptera</taxon>
        <taxon>Polyphaga</taxon>
        <taxon>Elateriformia</taxon>
        <taxon>Elateroidea</taxon>
        <taxon>Elateridae</taxon>
        <taxon>Agrypninae</taxon>
        <taxon>Pyrophorini</taxon>
        <taxon>Ignelater</taxon>
    </lineage>
</organism>
<comment type="similarity">
    <text evidence="5 15">Belongs to the cytochrome P450 family.</text>
</comment>
<gene>
    <name evidence="16" type="ORF">ILUMI_19043</name>
</gene>
<dbReference type="GO" id="GO:0020037">
    <property type="term" value="F:heme binding"/>
    <property type="evidence" value="ECO:0007669"/>
    <property type="project" value="InterPro"/>
</dbReference>
<dbReference type="InterPro" id="IPR001128">
    <property type="entry name" value="Cyt_P450"/>
</dbReference>
<evidence type="ECO:0000256" key="2">
    <source>
        <dbReference type="ARBA" id="ARBA00003690"/>
    </source>
</evidence>
<keyword evidence="6 14" id="KW-0349">Heme</keyword>
<dbReference type="AlphaFoldDB" id="A0A8K0G0A9"/>
<evidence type="ECO:0000256" key="10">
    <source>
        <dbReference type="ARBA" id="ARBA00023002"/>
    </source>
</evidence>
<dbReference type="CDD" id="cd20628">
    <property type="entry name" value="CYP4"/>
    <property type="match status" value="1"/>
</dbReference>
<keyword evidence="10 15" id="KW-0560">Oxidoreductase</keyword>
<sequence>PTWKRHRKIIMPTFNQNILNGFVKVFAQQAENLVEQLQKIASKGEVNIHSYIFNCTVDTFCETSMGIAISAQTTDCTYPKLISRILEIAGSFVSIHCCLNDFVLKCIPTGRELIKLINKVHNFTATAIKQRLDNLKDVAENKEKQQSFCNEDVNKRKTFLDQLIELSGKSGTNFTETELRDEVDTFMFAGSDTTATTISFALIMLAMFPEIQDEVYREILDVLGPDKSVEWTDLGKFMYLERVLKETMRLFPVSAGISRSVSEDIKLYDYILPAGSTVSIQSLQLHRDPEIWPDPLKFDPDRFLPQEITGRHPYSYIPFSAGPRNCVGHKYAMMAMKTLVAIVVRKCRLSTSYRNVEDVKLQFDILLKPVHGYKISVELRNTVQTK</sequence>
<dbReference type="Proteomes" id="UP000801492">
    <property type="component" value="Unassembled WGS sequence"/>
</dbReference>
<dbReference type="InterPro" id="IPR050196">
    <property type="entry name" value="Cytochrome_P450_Monoox"/>
</dbReference>
<comment type="caution">
    <text evidence="16">The sequence shown here is derived from an EMBL/GenBank/DDBJ whole genome shotgun (WGS) entry which is preliminary data.</text>
</comment>
<keyword evidence="17" id="KW-1185">Reference proteome</keyword>
<keyword evidence="7 14" id="KW-0479">Metal-binding</keyword>
<feature type="non-terminal residue" evidence="16">
    <location>
        <position position="1"/>
    </location>
</feature>
<proteinExistence type="inferred from homology"/>
<evidence type="ECO:0000256" key="5">
    <source>
        <dbReference type="ARBA" id="ARBA00010617"/>
    </source>
</evidence>
<dbReference type="Gene3D" id="1.10.630.10">
    <property type="entry name" value="Cytochrome P450"/>
    <property type="match status" value="1"/>
</dbReference>
<dbReference type="InterPro" id="IPR017972">
    <property type="entry name" value="Cyt_P450_CS"/>
</dbReference>
<name>A0A8K0G0A9_IGNLU</name>
<evidence type="ECO:0000256" key="4">
    <source>
        <dbReference type="ARBA" id="ARBA00004406"/>
    </source>
</evidence>
<evidence type="ECO:0000256" key="12">
    <source>
        <dbReference type="ARBA" id="ARBA00023033"/>
    </source>
</evidence>
<evidence type="ECO:0000256" key="3">
    <source>
        <dbReference type="ARBA" id="ARBA00004174"/>
    </source>
</evidence>
<dbReference type="PANTHER" id="PTHR24291">
    <property type="entry name" value="CYTOCHROME P450 FAMILY 4"/>
    <property type="match status" value="1"/>
</dbReference>
<dbReference type="Pfam" id="PF00067">
    <property type="entry name" value="p450"/>
    <property type="match status" value="1"/>
</dbReference>
<evidence type="ECO:0000313" key="17">
    <source>
        <dbReference type="Proteomes" id="UP000801492"/>
    </source>
</evidence>
<dbReference type="OrthoDB" id="1470350at2759"/>
<evidence type="ECO:0000256" key="8">
    <source>
        <dbReference type="ARBA" id="ARBA00022824"/>
    </source>
</evidence>
<evidence type="ECO:0000256" key="6">
    <source>
        <dbReference type="ARBA" id="ARBA00022617"/>
    </source>
</evidence>
<dbReference type="PANTHER" id="PTHR24291:SF189">
    <property type="entry name" value="CYTOCHROME P450 4C3-RELATED"/>
    <property type="match status" value="1"/>
</dbReference>
<evidence type="ECO:0000256" key="9">
    <source>
        <dbReference type="ARBA" id="ARBA00022848"/>
    </source>
</evidence>
<dbReference type="InterPro" id="IPR002401">
    <property type="entry name" value="Cyt_P450_E_grp-I"/>
</dbReference>
<evidence type="ECO:0000256" key="11">
    <source>
        <dbReference type="ARBA" id="ARBA00023004"/>
    </source>
</evidence>
<evidence type="ECO:0000256" key="15">
    <source>
        <dbReference type="RuleBase" id="RU000461"/>
    </source>
</evidence>
<dbReference type="PRINTS" id="PR00385">
    <property type="entry name" value="P450"/>
</dbReference>
<feature type="binding site" description="axial binding residue" evidence="14">
    <location>
        <position position="326"/>
    </location>
    <ligand>
        <name>heme</name>
        <dbReference type="ChEBI" id="CHEBI:30413"/>
    </ligand>
    <ligandPart>
        <name>Fe</name>
        <dbReference type="ChEBI" id="CHEBI:18248"/>
    </ligandPart>
</feature>
<evidence type="ECO:0008006" key="18">
    <source>
        <dbReference type="Google" id="ProtNLM"/>
    </source>
</evidence>
<accession>A0A8K0G0A9</accession>
<evidence type="ECO:0000256" key="14">
    <source>
        <dbReference type="PIRSR" id="PIRSR602401-1"/>
    </source>
</evidence>
<evidence type="ECO:0000256" key="13">
    <source>
        <dbReference type="ARBA" id="ARBA00023136"/>
    </source>
</evidence>
<dbReference type="GO" id="GO:0016705">
    <property type="term" value="F:oxidoreductase activity, acting on paired donors, with incorporation or reduction of molecular oxygen"/>
    <property type="evidence" value="ECO:0007669"/>
    <property type="project" value="InterPro"/>
</dbReference>